<protein>
    <submittedName>
        <fullName evidence="2">Uncharacterized protein</fullName>
    </submittedName>
</protein>
<name>A0A0F9I2A2_9ZZZZ</name>
<accession>A0A0F9I2A2</accession>
<keyword evidence="1" id="KW-0812">Transmembrane</keyword>
<gene>
    <name evidence="2" type="ORF">LCGC14_1929640</name>
</gene>
<sequence>MTPLKRLHHVTFILGLFLAPGVLIWIMEAI</sequence>
<feature type="transmembrane region" description="Helical" evidence="1">
    <location>
        <begin position="7"/>
        <end position="27"/>
    </location>
</feature>
<reference evidence="2" key="1">
    <citation type="journal article" date="2015" name="Nature">
        <title>Complex archaea that bridge the gap between prokaryotes and eukaryotes.</title>
        <authorList>
            <person name="Spang A."/>
            <person name="Saw J.H."/>
            <person name="Jorgensen S.L."/>
            <person name="Zaremba-Niedzwiedzka K."/>
            <person name="Martijn J."/>
            <person name="Lind A.E."/>
            <person name="van Eijk R."/>
            <person name="Schleper C."/>
            <person name="Guy L."/>
            <person name="Ettema T.J."/>
        </authorList>
    </citation>
    <scope>NUCLEOTIDE SEQUENCE</scope>
</reference>
<organism evidence="2">
    <name type="scientific">marine sediment metagenome</name>
    <dbReference type="NCBI Taxonomy" id="412755"/>
    <lineage>
        <taxon>unclassified sequences</taxon>
        <taxon>metagenomes</taxon>
        <taxon>ecological metagenomes</taxon>
    </lineage>
</organism>
<dbReference type="EMBL" id="LAZR01020700">
    <property type="protein sequence ID" value="KKL87945.1"/>
    <property type="molecule type" value="Genomic_DNA"/>
</dbReference>
<comment type="caution">
    <text evidence="2">The sequence shown here is derived from an EMBL/GenBank/DDBJ whole genome shotgun (WGS) entry which is preliminary data.</text>
</comment>
<evidence type="ECO:0000256" key="1">
    <source>
        <dbReference type="SAM" id="Phobius"/>
    </source>
</evidence>
<dbReference type="AlphaFoldDB" id="A0A0F9I2A2"/>
<proteinExistence type="predicted"/>
<keyword evidence="1" id="KW-0472">Membrane</keyword>
<keyword evidence="1" id="KW-1133">Transmembrane helix</keyword>
<evidence type="ECO:0000313" key="2">
    <source>
        <dbReference type="EMBL" id="KKL87945.1"/>
    </source>
</evidence>